<organism evidence="1 2">
    <name type="scientific">Corynespora cassiicola Philippines</name>
    <dbReference type="NCBI Taxonomy" id="1448308"/>
    <lineage>
        <taxon>Eukaryota</taxon>
        <taxon>Fungi</taxon>
        <taxon>Dikarya</taxon>
        <taxon>Ascomycota</taxon>
        <taxon>Pezizomycotina</taxon>
        <taxon>Dothideomycetes</taxon>
        <taxon>Pleosporomycetidae</taxon>
        <taxon>Pleosporales</taxon>
        <taxon>Corynesporascaceae</taxon>
        <taxon>Corynespora</taxon>
    </lineage>
</organism>
<name>A0A2T2NF07_CORCC</name>
<evidence type="ECO:0000313" key="1">
    <source>
        <dbReference type="EMBL" id="PSN64024.1"/>
    </source>
</evidence>
<accession>A0A2T2NF07</accession>
<dbReference type="EMBL" id="KZ678139">
    <property type="protein sequence ID" value="PSN64024.1"/>
    <property type="molecule type" value="Genomic_DNA"/>
</dbReference>
<dbReference type="AlphaFoldDB" id="A0A2T2NF07"/>
<gene>
    <name evidence="1" type="ORF">BS50DRAFT_95936</name>
</gene>
<keyword evidence="2" id="KW-1185">Reference proteome</keyword>
<protein>
    <submittedName>
        <fullName evidence="1">Uncharacterized protein</fullName>
    </submittedName>
</protein>
<reference evidence="1 2" key="1">
    <citation type="journal article" date="2018" name="Front. Microbiol.">
        <title>Genome-Wide Analysis of Corynespora cassiicola Leaf Fall Disease Putative Effectors.</title>
        <authorList>
            <person name="Lopez D."/>
            <person name="Ribeiro S."/>
            <person name="Label P."/>
            <person name="Fumanal B."/>
            <person name="Venisse J.S."/>
            <person name="Kohler A."/>
            <person name="de Oliveira R.R."/>
            <person name="Labutti K."/>
            <person name="Lipzen A."/>
            <person name="Lail K."/>
            <person name="Bauer D."/>
            <person name="Ohm R.A."/>
            <person name="Barry K.W."/>
            <person name="Spatafora J."/>
            <person name="Grigoriev I.V."/>
            <person name="Martin F.M."/>
            <person name="Pujade-Renaud V."/>
        </authorList>
    </citation>
    <scope>NUCLEOTIDE SEQUENCE [LARGE SCALE GENOMIC DNA]</scope>
    <source>
        <strain evidence="1 2">Philippines</strain>
    </source>
</reference>
<dbReference type="Proteomes" id="UP000240883">
    <property type="component" value="Unassembled WGS sequence"/>
</dbReference>
<sequence length="159" mass="17855">MSLPRYRLPCLLGTVGTVAEAAGERSAAHAELESRRDSVFLAKGRDFCGPLRALPDQSPQLTIVIEMSCFCRWPRRLLSELVRIALCYWQQAPRCDHQEISRPESESRQSLAMANLVEGQQQRHCMAGPVRFQASGFCPAVTRSVLGDRGRCVRLLNFH</sequence>
<proteinExistence type="predicted"/>
<evidence type="ECO:0000313" key="2">
    <source>
        <dbReference type="Proteomes" id="UP000240883"/>
    </source>
</evidence>